<evidence type="ECO:0000313" key="1">
    <source>
        <dbReference type="EMBL" id="KAL3277469.1"/>
    </source>
</evidence>
<keyword evidence="2" id="KW-1185">Reference proteome</keyword>
<name>A0ABD2NFU1_9CUCU</name>
<sequence>MGSGFGLMPMSIKTNLAGMVSKLSQNGKKISELLIYGNIYKLTDLTRKGIDWTIDLTVKSTNYVILLV</sequence>
<proteinExistence type="predicted"/>
<comment type="caution">
    <text evidence="1">The sequence shown here is derived from an EMBL/GenBank/DDBJ whole genome shotgun (WGS) entry which is preliminary data.</text>
</comment>
<accession>A0ABD2NFU1</accession>
<evidence type="ECO:0000313" key="2">
    <source>
        <dbReference type="Proteomes" id="UP001516400"/>
    </source>
</evidence>
<protein>
    <submittedName>
        <fullName evidence="1">Uncharacterized protein</fullName>
    </submittedName>
</protein>
<dbReference type="EMBL" id="JABFTP020000103">
    <property type="protein sequence ID" value="KAL3277469.1"/>
    <property type="molecule type" value="Genomic_DNA"/>
</dbReference>
<gene>
    <name evidence="1" type="ORF">HHI36_012815</name>
</gene>
<dbReference type="AlphaFoldDB" id="A0ABD2NFU1"/>
<dbReference type="Proteomes" id="UP001516400">
    <property type="component" value="Unassembled WGS sequence"/>
</dbReference>
<reference evidence="1 2" key="1">
    <citation type="journal article" date="2021" name="BMC Biol.">
        <title>Horizontally acquired antibacterial genes associated with adaptive radiation of ladybird beetles.</title>
        <authorList>
            <person name="Li H.S."/>
            <person name="Tang X.F."/>
            <person name="Huang Y.H."/>
            <person name="Xu Z.Y."/>
            <person name="Chen M.L."/>
            <person name="Du X.Y."/>
            <person name="Qiu B.Y."/>
            <person name="Chen P.T."/>
            <person name="Zhang W."/>
            <person name="Slipinski A."/>
            <person name="Escalona H.E."/>
            <person name="Waterhouse R.M."/>
            <person name="Zwick A."/>
            <person name="Pang H."/>
        </authorList>
    </citation>
    <scope>NUCLEOTIDE SEQUENCE [LARGE SCALE GENOMIC DNA]</scope>
    <source>
        <strain evidence="1">SYSU2018</strain>
    </source>
</reference>
<organism evidence="1 2">
    <name type="scientific">Cryptolaemus montrouzieri</name>
    <dbReference type="NCBI Taxonomy" id="559131"/>
    <lineage>
        <taxon>Eukaryota</taxon>
        <taxon>Metazoa</taxon>
        <taxon>Ecdysozoa</taxon>
        <taxon>Arthropoda</taxon>
        <taxon>Hexapoda</taxon>
        <taxon>Insecta</taxon>
        <taxon>Pterygota</taxon>
        <taxon>Neoptera</taxon>
        <taxon>Endopterygota</taxon>
        <taxon>Coleoptera</taxon>
        <taxon>Polyphaga</taxon>
        <taxon>Cucujiformia</taxon>
        <taxon>Coccinelloidea</taxon>
        <taxon>Coccinellidae</taxon>
        <taxon>Scymninae</taxon>
        <taxon>Scymnini</taxon>
        <taxon>Cryptolaemus</taxon>
    </lineage>
</organism>